<proteinExistence type="predicted"/>
<evidence type="ECO:0000313" key="3">
    <source>
        <dbReference type="EMBL" id="MBW99132.1"/>
    </source>
</evidence>
<name>A0A2P2K064_RHIMU</name>
<keyword evidence="2" id="KW-0812">Transmembrane</keyword>
<sequence>MRDLRGKVGSYGNGGHEGRKREKEKRTTDHVGVSETQNTFFFLILLTLAICFVRLKKKTFQDFLST</sequence>
<keyword evidence="2" id="KW-0472">Membrane</keyword>
<reference evidence="3" key="1">
    <citation type="submission" date="2018-02" db="EMBL/GenBank/DDBJ databases">
        <title>Rhizophora mucronata_Transcriptome.</title>
        <authorList>
            <person name="Meera S.P."/>
            <person name="Sreeshan A."/>
            <person name="Augustine A."/>
        </authorList>
    </citation>
    <scope>NUCLEOTIDE SEQUENCE</scope>
    <source>
        <tissue evidence="3">Leaf</tissue>
    </source>
</reference>
<feature type="compositionally biased region" description="Basic and acidic residues" evidence="1">
    <location>
        <begin position="16"/>
        <end position="29"/>
    </location>
</feature>
<dbReference type="AlphaFoldDB" id="A0A2P2K064"/>
<evidence type="ECO:0000256" key="2">
    <source>
        <dbReference type="SAM" id="Phobius"/>
    </source>
</evidence>
<accession>A0A2P2K064</accession>
<dbReference type="EMBL" id="GGEC01018649">
    <property type="protein sequence ID" value="MBW99132.1"/>
    <property type="molecule type" value="Transcribed_RNA"/>
</dbReference>
<protein>
    <submittedName>
        <fullName evidence="3">Uncharacterized protein</fullName>
    </submittedName>
</protein>
<feature type="region of interest" description="Disordered" evidence="1">
    <location>
        <begin position="1"/>
        <end position="30"/>
    </location>
</feature>
<organism evidence="3">
    <name type="scientific">Rhizophora mucronata</name>
    <name type="common">Asiatic mangrove</name>
    <dbReference type="NCBI Taxonomy" id="61149"/>
    <lineage>
        <taxon>Eukaryota</taxon>
        <taxon>Viridiplantae</taxon>
        <taxon>Streptophyta</taxon>
        <taxon>Embryophyta</taxon>
        <taxon>Tracheophyta</taxon>
        <taxon>Spermatophyta</taxon>
        <taxon>Magnoliopsida</taxon>
        <taxon>eudicotyledons</taxon>
        <taxon>Gunneridae</taxon>
        <taxon>Pentapetalae</taxon>
        <taxon>rosids</taxon>
        <taxon>fabids</taxon>
        <taxon>Malpighiales</taxon>
        <taxon>Rhizophoraceae</taxon>
        <taxon>Rhizophora</taxon>
    </lineage>
</organism>
<feature type="transmembrane region" description="Helical" evidence="2">
    <location>
        <begin position="39"/>
        <end position="55"/>
    </location>
</feature>
<evidence type="ECO:0000256" key="1">
    <source>
        <dbReference type="SAM" id="MobiDB-lite"/>
    </source>
</evidence>
<keyword evidence="2" id="KW-1133">Transmembrane helix</keyword>